<reference evidence="12" key="1">
    <citation type="journal article" date="2021" name="Nat. Commun.">
        <title>Genetic determinants of endophytism in the Arabidopsis root mycobiome.</title>
        <authorList>
            <person name="Mesny F."/>
            <person name="Miyauchi S."/>
            <person name="Thiergart T."/>
            <person name="Pickel B."/>
            <person name="Atanasova L."/>
            <person name="Karlsson M."/>
            <person name="Huettel B."/>
            <person name="Barry K.W."/>
            <person name="Haridas S."/>
            <person name="Chen C."/>
            <person name="Bauer D."/>
            <person name="Andreopoulos W."/>
            <person name="Pangilinan J."/>
            <person name="LaButti K."/>
            <person name="Riley R."/>
            <person name="Lipzen A."/>
            <person name="Clum A."/>
            <person name="Drula E."/>
            <person name="Henrissat B."/>
            <person name="Kohler A."/>
            <person name="Grigoriev I.V."/>
            <person name="Martin F.M."/>
            <person name="Hacquard S."/>
        </authorList>
    </citation>
    <scope>NUCLEOTIDE SEQUENCE</scope>
    <source>
        <strain evidence="12">MPI-SDFR-AT-0117</strain>
    </source>
</reference>
<dbReference type="Proteomes" id="UP000770015">
    <property type="component" value="Unassembled WGS sequence"/>
</dbReference>
<evidence type="ECO:0000256" key="6">
    <source>
        <dbReference type="ARBA" id="ARBA00022968"/>
    </source>
</evidence>
<feature type="transmembrane region" description="Helical" evidence="10">
    <location>
        <begin position="37"/>
        <end position="55"/>
    </location>
</feature>
<dbReference type="EC" id="2.4.1.-" evidence="10"/>
<evidence type="ECO:0000256" key="11">
    <source>
        <dbReference type="SAM" id="MobiDB-lite"/>
    </source>
</evidence>
<comment type="subcellular location">
    <subcellularLocation>
        <location evidence="1 10">Golgi apparatus membrane</location>
        <topology evidence="1 10">Single-pass type II membrane protein</topology>
    </subcellularLocation>
</comment>
<dbReference type="InterPro" id="IPR002659">
    <property type="entry name" value="Glyco_trans_31"/>
</dbReference>
<proteinExistence type="inferred from homology"/>
<evidence type="ECO:0000256" key="9">
    <source>
        <dbReference type="ARBA" id="ARBA00023136"/>
    </source>
</evidence>
<evidence type="ECO:0000256" key="5">
    <source>
        <dbReference type="ARBA" id="ARBA00022692"/>
    </source>
</evidence>
<keyword evidence="4" id="KW-0808">Transferase</keyword>
<dbReference type="AlphaFoldDB" id="A0A9P9A6P5"/>
<feature type="region of interest" description="Disordered" evidence="11">
    <location>
        <begin position="63"/>
        <end position="97"/>
    </location>
</feature>
<keyword evidence="8 10" id="KW-0333">Golgi apparatus</keyword>
<evidence type="ECO:0000256" key="3">
    <source>
        <dbReference type="ARBA" id="ARBA00022676"/>
    </source>
</evidence>
<keyword evidence="9 10" id="KW-0472">Membrane</keyword>
<evidence type="ECO:0000313" key="12">
    <source>
        <dbReference type="EMBL" id="KAH6682299.1"/>
    </source>
</evidence>
<comment type="caution">
    <text evidence="12">The sequence shown here is derived from an EMBL/GenBank/DDBJ whole genome shotgun (WGS) entry which is preliminary data.</text>
</comment>
<keyword evidence="6 10" id="KW-0735">Signal-anchor</keyword>
<evidence type="ECO:0000313" key="13">
    <source>
        <dbReference type="Proteomes" id="UP000770015"/>
    </source>
</evidence>
<accession>A0A9P9A6P5</accession>
<dbReference type="GO" id="GO:0016758">
    <property type="term" value="F:hexosyltransferase activity"/>
    <property type="evidence" value="ECO:0007669"/>
    <property type="project" value="InterPro"/>
</dbReference>
<dbReference type="PANTHER" id="PTHR11214">
    <property type="entry name" value="BETA-1,3-N-ACETYLGLUCOSAMINYLTRANSFERASE"/>
    <property type="match status" value="1"/>
</dbReference>
<dbReference type="EMBL" id="JAGSXJ010000018">
    <property type="protein sequence ID" value="KAH6682299.1"/>
    <property type="molecule type" value="Genomic_DNA"/>
</dbReference>
<keyword evidence="7 10" id="KW-1133">Transmembrane helix</keyword>
<evidence type="ECO:0000256" key="10">
    <source>
        <dbReference type="RuleBase" id="RU363063"/>
    </source>
</evidence>
<evidence type="ECO:0000256" key="4">
    <source>
        <dbReference type="ARBA" id="ARBA00022679"/>
    </source>
</evidence>
<sequence>MLAGRSWLPDPRNPLRGWATARFYQTRSATSRFTMRFWIILGTITFLFLLLIGGHQTGYVPSISTITGGKKHEEPPPPPPPSPPFDANGRPGRHAPVPEGYPFRDDNGNIIWDPPPMDALIHGTYASDGLARKPNYKLEPFPYSPMDDPPPADPEQKPWLGAVICAAWDVQRRMLIRYSWMKMFKNVPMHQRFVVSNPGPQWSAVVAAENRTFGDMIVLDHIQEDDFTANTVKTIEFYRWLRDKSPVKYEFVSKMDTDLFVNARAYYDRKILPRLDGNGTEHTLRSNVNHTVIGQFYYDGMHHTTFPHGAIYTVTWDVIELLPTLQDKHHVIAGEDVTMAWLLMWGKQPLNFVVLSTEEKFEFDWKDTRPGEKTAWARKGTDLTSMWHAIYGPNVLAVHQLKKDDDWLRAASLFTPDGIIPMPTEPEKPPANGDEKPGYGRAYFMQIPKHYWETEADGSDICNGIWRLEPGVNRTTMERFENNLEAIGE</sequence>
<keyword evidence="5 10" id="KW-0812">Transmembrane</keyword>
<evidence type="ECO:0000256" key="1">
    <source>
        <dbReference type="ARBA" id="ARBA00004323"/>
    </source>
</evidence>
<name>A0A9P9A6P5_9PEZI</name>
<evidence type="ECO:0000256" key="8">
    <source>
        <dbReference type="ARBA" id="ARBA00023034"/>
    </source>
</evidence>
<organism evidence="12 13">
    <name type="scientific">Plectosphaerella plurivora</name>
    <dbReference type="NCBI Taxonomy" id="936078"/>
    <lineage>
        <taxon>Eukaryota</taxon>
        <taxon>Fungi</taxon>
        <taxon>Dikarya</taxon>
        <taxon>Ascomycota</taxon>
        <taxon>Pezizomycotina</taxon>
        <taxon>Sordariomycetes</taxon>
        <taxon>Hypocreomycetidae</taxon>
        <taxon>Glomerellales</taxon>
        <taxon>Plectosphaerellaceae</taxon>
        <taxon>Plectosphaerella</taxon>
    </lineage>
</organism>
<keyword evidence="3 10" id="KW-0328">Glycosyltransferase</keyword>
<evidence type="ECO:0000256" key="2">
    <source>
        <dbReference type="ARBA" id="ARBA00008661"/>
    </source>
</evidence>
<dbReference type="GO" id="GO:0000139">
    <property type="term" value="C:Golgi membrane"/>
    <property type="evidence" value="ECO:0007669"/>
    <property type="project" value="UniProtKB-SubCell"/>
</dbReference>
<keyword evidence="13" id="KW-1185">Reference proteome</keyword>
<gene>
    <name evidence="12" type="ORF">F5X68DRAFT_211465</name>
</gene>
<protein>
    <recommendedName>
        <fullName evidence="10">Hexosyltransferase</fullName>
        <ecNumber evidence="10">2.4.1.-</ecNumber>
    </recommendedName>
</protein>
<dbReference type="OrthoDB" id="2139606at2759"/>
<comment type="similarity">
    <text evidence="2 10">Belongs to the glycosyltransferase 31 family.</text>
</comment>
<evidence type="ECO:0000256" key="7">
    <source>
        <dbReference type="ARBA" id="ARBA00022989"/>
    </source>
</evidence>
<dbReference type="Pfam" id="PF01762">
    <property type="entry name" value="Galactosyl_T"/>
    <property type="match status" value="1"/>
</dbReference>